<dbReference type="OrthoDB" id="129082at2"/>
<evidence type="ECO:0000313" key="3">
    <source>
        <dbReference type="Proteomes" id="UP000289546"/>
    </source>
</evidence>
<dbReference type="Proteomes" id="UP000289546">
    <property type="component" value="Unassembled WGS sequence"/>
</dbReference>
<feature type="transmembrane region" description="Helical" evidence="1">
    <location>
        <begin position="38"/>
        <end position="56"/>
    </location>
</feature>
<reference evidence="2 3" key="1">
    <citation type="submission" date="2015-04" db="EMBL/GenBank/DDBJ databases">
        <title>Comparative genomics of rhizobia nodulating Arachis hypogaea in China.</title>
        <authorList>
            <person name="Li Y."/>
        </authorList>
    </citation>
    <scope>NUCLEOTIDE SEQUENCE [LARGE SCALE GENOMIC DNA]</scope>
    <source>
        <strain evidence="2 3">CCBAU 51757</strain>
    </source>
</reference>
<name>A0A4Q0RZP1_9BRAD</name>
<keyword evidence="1" id="KW-1133">Transmembrane helix</keyword>
<evidence type="ECO:0000256" key="1">
    <source>
        <dbReference type="SAM" id="Phobius"/>
    </source>
</evidence>
<feature type="transmembrane region" description="Helical" evidence="1">
    <location>
        <begin position="97"/>
        <end position="114"/>
    </location>
</feature>
<feature type="transmembrane region" description="Helical" evidence="1">
    <location>
        <begin position="6"/>
        <end position="26"/>
    </location>
</feature>
<keyword evidence="1" id="KW-0812">Transmembrane</keyword>
<evidence type="ECO:0000313" key="2">
    <source>
        <dbReference type="EMBL" id="RXH24152.1"/>
    </source>
</evidence>
<comment type="caution">
    <text evidence="2">The sequence shown here is derived from an EMBL/GenBank/DDBJ whole genome shotgun (WGS) entry which is preliminary data.</text>
</comment>
<organism evidence="2 3">
    <name type="scientific">Bradyrhizobium nanningense</name>
    <dbReference type="NCBI Taxonomy" id="1325118"/>
    <lineage>
        <taxon>Bacteria</taxon>
        <taxon>Pseudomonadati</taxon>
        <taxon>Pseudomonadota</taxon>
        <taxon>Alphaproteobacteria</taxon>
        <taxon>Hyphomicrobiales</taxon>
        <taxon>Nitrobacteraceae</taxon>
        <taxon>Bradyrhizobium</taxon>
    </lineage>
</organism>
<dbReference type="RefSeq" id="WP_128921352.1">
    <property type="nucleotide sequence ID" value="NZ_LBJC01000028.1"/>
</dbReference>
<proteinExistence type="predicted"/>
<gene>
    <name evidence="2" type="ORF">XH99_29175</name>
</gene>
<accession>A0A4Q0RZP1</accession>
<keyword evidence="3" id="KW-1185">Reference proteome</keyword>
<protein>
    <submittedName>
        <fullName evidence="2">Uncharacterized protein</fullName>
    </submittedName>
</protein>
<keyword evidence="1" id="KW-0472">Membrane</keyword>
<dbReference type="EMBL" id="LBJQ01000089">
    <property type="protein sequence ID" value="RXH24152.1"/>
    <property type="molecule type" value="Genomic_DNA"/>
</dbReference>
<sequence>MPFLFITRIIHTYLIDYPVAIVLMVAPCRLKLGKGSPVALWFWVAARFTALLLPTLTKRATGLVQLISYWLHTSADGGLGITSITARTVFHFTALEVWYYWVLTAAVLLMTLVLRTPEMSAAQRANLDMRNTI</sequence>
<dbReference type="AlphaFoldDB" id="A0A4Q0RZP1"/>